<gene>
    <name evidence="4" type="ORF">D0Z07_8953</name>
</gene>
<dbReference type="OrthoDB" id="5371740at2759"/>
<evidence type="ECO:0000256" key="1">
    <source>
        <dbReference type="ARBA" id="ARBA00006484"/>
    </source>
</evidence>
<dbReference type="Gene3D" id="3.40.50.720">
    <property type="entry name" value="NAD(P)-binding Rossmann-like Domain"/>
    <property type="match status" value="1"/>
</dbReference>
<dbReference type="InterPro" id="IPR020904">
    <property type="entry name" value="Sc_DH/Rdtase_CS"/>
</dbReference>
<dbReference type="GO" id="GO:0016616">
    <property type="term" value="F:oxidoreductase activity, acting on the CH-OH group of donors, NAD or NADP as acceptor"/>
    <property type="evidence" value="ECO:0007669"/>
    <property type="project" value="TreeGrafter"/>
</dbReference>
<reference evidence="4" key="1">
    <citation type="submission" date="2019-07" db="EMBL/GenBank/DDBJ databases">
        <title>Hyphodiscus hymeniophilus genome sequencing and assembly.</title>
        <authorList>
            <person name="Kramer G."/>
            <person name="Nodwell J."/>
        </authorList>
    </citation>
    <scope>NUCLEOTIDE SEQUENCE</scope>
    <source>
        <strain evidence="4">ATCC 34498</strain>
    </source>
</reference>
<dbReference type="Proteomes" id="UP000785200">
    <property type="component" value="Unassembled WGS sequence"/>
</dbReference>
<dbReference type="PANTHER" id="PTHR44229">
    <property type="entry name" value="15-HYDROXYPROSTAGLANDIN DEHYDROGENASE [NAD(+)]"/>
    <property type="match status" value="1"/>
</dbReference>
<accession>A0A9P6SK49</accession>
<evidence type="ECO:0000256" key="2">
    <source>
        <dbReference type="ARBA" id="ARBA00022857"/>
    </source>
</evidence>
<comment type="caution">
    <text evidence="4">The sequence shown here is derived from an EMBL/GenBank/DDBJ whole genome shotgun (WGS) entry which is preliminary data.</text>
</comment>
<dbReference type="InterPro" id="IPR036291">
    <property type="entry name" value="NAD(P)-bd_dom_sf"/>
</dbReference>
<dbReference type="Pfam" id="PF00106">
    <property type="entry name" value="adh_short"/>
    <property type="match status" value="1"/>
</dbReference>
<dbReference type="PRINTS" id="PR00081">
    <property type="entry name" value="GDHRDH"/>
</dbReference>
<evidence type="ECO:0000256" key="3">
    <source>
        <dbReference type="ARBA" id="ARBA00023002"/>
    </source>
</evidence>
<evidence type="ECO:0000313" key="4">
    <source>
        <dbReference type="EMBL" id="KAG0645414.1"/>
    </source>
</evidence>
<dbReference type="SUPFAM" id="SSF51735">
    <property type="entry name" value="NAD(P)-binding Rossmann-fold domains"/>
    <property type="match status" value="1"/>
</dbReference>
<dbReference type="EMBL" id="VNKQ01000019">
    <property type="protein sequence ID" value="KAG0645414.1"/>
    <property type="molecule type" value="Genomic_DNA"/>
</dbReference>
<sequence length="282" mass="30357">MSAKGAIVTGAASGVGLELSKTLISGGWHVVMTDINPAGEAISKELGENTLWVKSNIADWDSQVRMFEKAFEWFPKINFLAANAGISTNMTAPTGMMSTEEGGLPQQPPLQVLGVNLMGTIYSIKLFLHHVHKHNSSMPKTGSPKGHIVITGSEGGLYALPADPIYCASKHGLVGLTRSLGPAYFNTYGITVNSINPGYMKTPLVAPLIPITPDKYETPLSTIMKAFQELLASNKTGQIVEASGENLYYQPQQPYPDEIAKWVWDDAPAFWMDAITKMGAGS</sequence>
<keyword evidence="2" id="KW-0521">NADP</keyword>
<protein>
    <submittedName>
        <fullName evidence="4">15-hydroxyprostaglandin dehydrogenase</fullName>
    </submittedName>
</protein>
<dbReference type="PANTHER" id="PTHR44229:SF4">
    <property type="entry name" value="15-HYDROXYPROSTAGLANDIN DEHYDROGENASE [NAD(+)]"/>
    <property type="match status" value="1"/>
</dbReference>
<keyword evidence="5" id="KW-1185">Reference proteome</keyword>
<keyword evidence="3" id="KW-0560">Oxidoreductase</keyword>
<proteinExistence type="inferred from homology"/>
<comment type="similarity">
    <text evidence="1">Belongs to the short-chain dehydrogenases/reductases (SDR) family.</text>
</comment>
<organism evidence="4 5">
    <name type="scientific">Hyphodiscus hymeniophilus</name>
    <dbReference type="NCBI Taxonomy" id="353542"/>
    <lineage>
        <taxon>Eukaryota</taxon>
        <taxon>Fungi</taxon>
        <taxon>Dikarya</taxon>
        <taxon>Ascomycota</taxon>
        <taxon>Pezizomycotina</taxon>
        <taxon>Leotiomycetes</taxon>
        <taxon>Helotiales</taxon>
        <taxon>Hyphodiscaceae</taxon>
        <taxon>Hyphodiscus</taxon>
    </lineage>
</organism>
<name>A0A9P6SK49_9HELO</name>
<dbReference type="PROSITE" id="PS00061">
    <property type="entry name" value="ADH_SHORT"/>
    <property type="match status" value="1"/>
</dbReference>
<evidence type="ECO:0000313" key="5">
    <source>
        <dbReference type="Proteomes" id="UP000785200"/>
    </source>
</evidence>
<dbReference type="InterPro" id="IPR002347">
    <property type="entry name" value="SDR_fam"/>
</dbReference>
<dbReference type="AlphaFoldDB" id="A0A9P6SK49"/>
<dbReference type="GO" id="GO:0005737">
    <property type="term" value="C:cytoplasm"/>
    <property type="evidence" value="ECO:0007669"/>
    <property type="project" value="TreeGrafter"/>
</dbReference>